<evidence type="ECO:0000313" key="3">
    <source>
        <dbReference type="Proteomes" id="UP000549695"/>
    </source>
</evidence>
<reference evidence="2 3" key="1">
    <citation type="submission" date="2020-07" db="EMBL/GenBank/DDBJ databases">
        <title>Sequencing the genomes of 1000 actinobacteria strains.</title>
        <authorList>
            <person name="Klenk H.-P."/>
        </authorList>
    </citation>
    <scope>NUCLEOTIDE SEQUENCE [LARGE SCALE GENOMIC DNA]</scope>
    <source>
        <strain evidence="2 3">DSM 44749</strain>
    </source>
</reference>
<feature type="compositionally biased region" description="Low complexity" evidence="1">
    <location>
        <begin position="35"/>
        <end position="50"/>
    </location>
</feature>
<feature type="compositionally biased region" description="Low complexity" evidence="1">
    <location>
        <begin position="246"/>
        <end position="263"/>
    </location>
</feature>
<gene>
    <name evidence="2" type="ORF">HDA37_002082</name>
</gene>
<sequence length="281" mass="30154">MSCRRFALLTDTQQRRSAPLAGSSGASWGQERTRSPSSTRSSAARAAPRSPALPGPVVLPPPRRGSDPPVGGSAPAPGRWHRAAPGRRRLRVSLPMGRAGLREPHGVLVHGARQQSGQRLDRLRTGAPRSPGSAGASTRCRPDDSASSSRRRAPAQQAGPVDEHDPRRRRLRAAPRNTRHPATSRPHGSGDRLPASTTRSATRSATAPGPRRTAPRCRRTDGRASPSSPRPRRRRSAARPRRTRCGRTGTPPRPAAPTGSARAVRTERHAPSPIDVPKVRH</sequence>
<comment type="caution">
    <text evidence="2">The sequence shown here is derived from an EMBL/GenBank/DDBJ whole genome shotgun (WGS) entry which is preliminary data.</text>
</comment>
<feature type="compositionally biased region" description="Basic residues" evidence="1">
    <location>
        <begin position="230"/>
        <end position="245"/>
    </location>
</feature>
<dbReference type="Proteomes" id="UP000549695">
    <property type="component" value="Unassembled WGS sequence"/>
</dbReference>
<dbReference type="EMBL" id="JACCCZ010000001">
    <property type="protein sequence ID" value="NYG01797.1"/>
    <property type="molecule type" value="Genomic_DNA"/>
</dbReference>
<feature type="compositionally biased region" description="Basic residues" evidence="1">
    <location>
        <begin position="167"/>
        <end position="179"/>
    </location>
</feature>
<organism evidence="2 3">
    <name type="scientific">Pseudonocardia alni</name>
    <name type="common">Amycolata alni</name>
    <dbReference type="NCBI Taxonomy" id="33907"/>
    <lineage>
        <taxon>Bacteria</taxon>
        <taxon>Bacillati</taxon>
        <taxon>Actinomycetota</taxon>
        <taxon>Actinomycetes</taxon>
        <taxon>Pseudonocardiales</taxon>
        <taxon>Pseudonocardiaceae</taxon>
        <taxon>Pseudonocardia</taxon>
    </lineage>
</organism>
<name>A0A852VZ12_PSEA5</name>
<evidence type="ECO:0000313" key="2">
    <source>
        <dbReference type="EMBL" id="NYG01797.1"/>
    </source>
</evidence>
<protein>
    <submittedName>
        <fullName evidence="2">Uncharacterized protein</fullName>
    </submittedName>
</protein>
<feature type="compositionally biased region" description="Low complexity" evidence="1">
    <location>
        <begin position="195"/>
        <end position="207"/>
    </location>
</feature>
<feature type="compositionally biased region" description="Pro residues" evidence="1">
    <location>
        <begin position="51"/>
        <end position="63"/>
    </location>
</feature>
<keyword evidence="3" id="KW-1185">Reference proteome</keyword>
<proteinExistence type="predicted"/>
<feature type="region of interest" description="Disordered" evidence="1">
    <location>
        <begin position="1"/>
        <end position="281"/>
    </location>
</feature>
<feature type="compositionally biased region" description="Basic residues" evidence="1">
    <location>
        <begin position="79"/>
        <end position="91"/>
    </location>
</feature>
<dbReference type="AlphaFoldDB" id="A0A852VZ12"/>
<evidence type="ECO:0000256" key="1">
    <source>
        <dbReference type="SAM" id="MobiDB-lite"/>
    </source>
</evidence>
<accession>A0A852VZ12</accession>